<gene>
    <name evidence="4" type="ORF">C0Q88_05455</name>
</gene>
<dbReference type="Gene3D" id="3.40.50.1820">
    <property type="entry name" value="alpha/beta hydrolase"/>
    <property type="match status" value="1"/>
</dbReference>
<feature type="chain" id="PRO_5014697716" evidence="2">
    <location>
        <begin position="21"/>
        <end position="321"/>
    </location>
</feature>
<dbReference type="GO" id="GO:0052689">
    <property type="term" value="F:carboxylic ester hydrolase activity"/>
    <property type="evidence" value="ECO:0007669"/>
    <property type="project" value="UniProtKB-ARBA"/>
</dbReference>
<reference evidence="4 5" key="1">
    <citation type="submission" date="2017-12" db="EMBL/GenBank/DDBJ databases">
        <title>Draft genome sequence of Ralstonia pickettii 52.</title>
        <authorList>
            <person name="Zheng B."/>
        </authorList>
    </citation>
    <scope>NUCLEOTIDE SEQUENCE [LARGE SCALE GENOMIC DNA]</scope>
    <source>
        <strain evidence="4 5">52</strain>
    </source>
</reference>
<evidence type="ECO:0000256" key="1">
    <source>
        <dbReference type="ARBA" id="ARBA00022801"/>
    </source>
</evidence>
<dbReference type="EMBL" id="PKQE01000001">
    <property type="protein sequence ID" value="PLC44145.1"/>
    <property type="molecule type" value="Genomic_DNA"/>
</dbReference>
<organism evidence="4 5">
    <name type="scientific">Ralstonia pickettii</name>
    <name type="common">Burkholderia pickettii</name>
    <dbReference type="NCBI Taxonomy" id="329"/>
    <lineage>
        <taxon>Bacteria</taxon>
        <taxon>Pseudomonadati</taxon>
        <taxon>Pseudomonadota</taxon>
        <taxon>Betaproteobacteria</taxon>
        <taxon>Burkholderiales</taxon>
        <taxon>Burkholderiaceae</taxon>
        <taxon>Ralstonia</taxon>
    </lineage>
</organism>
<dbReference type="PANTHER" id="PTHR22946">
    <property type="entry name" value="DIENELACTONE HYDROLASE DOMAIN-CONTAINING PROTEIN-RELATED"/>
    <property type="match status" value="1"/>
</dbReference>
<dbReference type="Pfam" id="PF01738">
    <property type="entry name" value="DLH"/>
    <property type="match status" value="1"/>
</dbReference>
<evidence type="ECO:0000313" key="5">
    <source>
        <dbReference type="Proteomes" id="UP000234456"/>
    </source>
</evidence>
<evidence type="ECO:0000259" key="3">
    <source>
        <dbReference type="Pfam" id="PF01738"/>
    </source>
</evidence>
<keyword evidence="2" id="KW-0732">Signal</keyword>
<accession>A0A2N4TWS8</accession>
<feature type="domain" description="Dienelactone hydrolase" evidence="3">
    <location>
        <begin position="63"/>
        <end position="246"/>
    </location>
</feature>
<comment type="caution">
    <text evidence="4">The sequence shown here is derived from an EMBL/GenBank/DDBJ whole genome shotgun (WGS) entry which is preliminary data.</text>
</comment>
<dbReference type="AlphaFoldDB" id="A0A2N4TWS8"/>
<dbReference type="InterPro" id="IPR029058">
    <property type="entry name" value="AB_hydrolase_fold"/>
</dbReference>
<dbReference type="OrthoDB" id="5504996at2"/>
<dbReference type="RefSeq" id="WP_102064644.1">
    <property type="nucleotide sequence ID" value="NZ_PKQE01000001.1"/>
</dbReference>
<name>A0A2N4TWS8_RALPI</name>
<sequence>MKWLTVFALALCCWATASQAQSGDIAAHVEVHAIPSLTLSDTQVLTGSKDGKPVTVGGVLRLSQAGGRQPVVVLIHGSSGIGPNIEMWERIFNAMGIATFAVDGFTGRGIVSTSRDQSQLGRLNLIIDAYGALSVLAHHPRIDPQRIVLMGFSRGGQTTLYAAMRRLHRLWNTSGARFQAYIPFYPDCMTRYQDDTNIDAPIREFHGADDDYDPPQQCAAYVERLREAGKDALMTVYPDAPHAFDLPFDMAPTVAKGSQTVRACQIAEDAQGTLINVATQSEFSFQDACVQLDPHVGANAQARDAAIRDVRAYLGRLFSQH</sequence>
<evidence type="ECO:0000256" key="2">
    <source>
        <dbReference type="SAM" id="SignalP"/>
    </source>
</evidence>
<dbReference type="InterPro" id="IPR050261">
    <property type="entry name" value="FrsA_esterase"/>
</dbReference>
<dbReference type="Proteomes" id="UP000234456">
    <property type="component" value="Unassembled WGS sequence"/>
</dbReference>
<dbReference type="SUPFAM" id="SSF53474">
    <property type="entry name" value="alpha/beta-Hydrolases"/>
    <property type="match status" value="1"/>
</dbReference>
<feature type="signal peptide" evidence="2">
    <location>
        <begin position="1"/>
        <end position="20"/>
    </location>
</feature>
<protein>
    <submittedName>
        <fullName evidence="4">Carboxymethylenebutenolidase</fullName>
    </submittedName>
</protein>
<keyword evidence="1" id="KW-0378">Hydrolase</keyword>
<evidence type="ECO:0000313" key="4">
    <source>
        <dbReference type="EMBL" id="PLC44145.1"/>
    </source>
</evidence>
<dbReference type="InterPro" id="IPR002925">
    <property type="entry name" value="Dienelactn_hydro"/>
</dbReference>
<dbReference type="PANTHER" id="PTHR22946:SF9">
    <property type="entry name" value="POLYKETIDE TRANSFERASE AF380"/>
    <property type="match status" value="1"/>
</dbReference>
<proteinExistence type="predicted"/>